<reference evidence="3 4" key="1">
    <citation type="submission" date="2021-12" db="EMBL/GenBank/DDBJ databases">
        <title>Genome sequencing of bacteria with rrn-lacking chromosome and rrn-plasmid.</title>
        <authorList>
            <person name="Anda M."/>
            <person name="Iwasaki W."/>
        </authorList>
    </citation>
    <scope>NUCLEOTIDE SEQUENCE [LARGE SCALE GENOMIC DNA]</scope>
    <source>
        <strain evidence="3 4">DSM 100852</strain>
    </source>
</reference>
<name>A0AAU9CJ88_9BACT</name>
<dbReference type="AlphaFoldDB" id="A0AAU9CJ88"/>
<feature type="transmembrane region" description="Helical" evidence="1">
    <location>
        <begin position="409"/>
        <end position="431"/>
    </location>
</feature>
<accession>A0AAU9CJ88</accession>
<dbReference type="GO" id="GO:0006355">
    <property type="term" value="P:regulation of DNA-templated transcription"/>
    <property type="evidence" value="ECO:0007669"/>
    <property type="project" value="TreeGrafter"/>
</dbReference>
<dbReference type="EMBL" id="AP025314">
    <property type="protein sequence ID" value="BDD10168.1"/>
    <property type="molecule type" value="Genomic_DNA"/>
</dbReference>
<dbReference type="KEGG" id="fax:FUAX_26000"/>
<keyword evidence="1" id="KW-1133">Transmembrane helix</keyword>
<proteinExistence type="predicted"/>
<dbReference type="PANTHER" id="PTHR35807">
    <property type="entry name" value="TRANSCRIPTIONAL REGULATOR REDD-RELATED"/>
    <property type="match status" value="1"/>
</dbReference>
<evidence type="ECO:0000313" key="4">
    <source>
        <dbReference type="Proteomes" id="UP001348817"/>
    </source>
</evidence>
<feature type="chain" id="PRO_5043493678" description="DNA-binding transcriptional activator of the SARP family" evidence="2">
    <location>
        <begin position="24"/>
        <end position="680"/>
    </location>
</feature>
<keyword evidence="4" id="KW-1185">Reference proteome</keyword>
<keyword evidence="1" id="KW-0472">Membrane</keyword>
<dbReference type="Gene3D" id="2.60.120.200">
    <property type="match status" value="2"/>
</dbReference>
<sequence length="680" mass="75651">MKYGIIMRFLFTCLGLLFFVATATCQVLSGENATDRMMGPCYELDGEDDYIDLGLLDVSDDFSFSVWLKPAVLQETNRTIFSIGSNCVVNINRLNRELLVLNPQRRGVKLDSVAVAERSWQHFVFSYQKGKSLTVFQNGQQKDSTSWDFGGGKRSIRIKVGGFEWKSHFKGRMAKPKLYKKRLDAEEVKLLYGSTSMEEVATEGLSYFSGRTNKALRANILNADSLVTAPLPGAGGVGLSFPASLAGGTPSTGKVLSGNSGTVAAWVAPVNVQAIDAIVNVGNAFVLRLNSSGRLMFTTPNTHDHHSTRIRIPTDRPSHIAVTFLEKDSVRFYFNGENAGAVPMVNLWREPEMSLELGSDFWNFDFEGLMWDVGYWTRELSPSEIRLLRDREGTFAGLGIPEGDDSWPVGWLIALATVIGVLLLFVGYKYFRSRTAKPRAERVTVAVPQTVATEEKEEQGIREIRLFGEFYVPDAQGENLAKGLPPKLREIFVYLFLKCLHGEPATTQELNDAFWPGYSSGKSKNNRGVSIRRIREALEQGGDVNLVFEDGRRVWEVKVSEALACDYSRLVALTDSGMAEAAHEACAILAKGRFIPFVNNEALDTFRSRTDDLLRRCFDLWGHPGSGLSGNTREKLLRVLLKHDPYFEECAEALAVALDARGQSTEARKVRRQSELRAAD</sequence>
<keyword evidence="2" id="KW-0732">Signal</keyword>
<dbReference type="InterPro" id="IPR036388">
    <property type="entry name" value="WH-like_DNA-bd_sf"/>
</dbReference>
<dbReference type="Gene3D" id="1.10.10.10">
    <property type="entry name" value="Winged helix-like DNA-binding domain superfamily/Winged helix DNA-binding domain"/>
    <property type="match status" value="1"/>
</dbReference>
<evidence type="ECO:0008006" key="5">
    <source>
        <dbReference type="Google" id="ProtNLM"/>
    </source>
</evidence>
<dbReference type="GO" id="GO:0005975">
    <property type="term" value="P:carbohydrate metabolic process"/>
    <property type="evidence" value="ECO:0007669"/>
    <property type="project" value="UniProtKB-ARBA"/>
</dbReference>
<evidence type="ECO:0000313" key="3">
    <source>
        <dbReference type="EMBL" id="BDD10168.1"/>
    </source>
</evidence>
<dbReference type="Proteomes" id="UP001348817">
    <property type="component" value="Chromosome"/>
</dbReference>
<dbReference type="Pfam" id="PF13385">
    <property type="entry name" value="Laminin_G_3"/>
    <property type="match status" value="2"/>
</dbReference>
<gene>
    <name evidence="3" type="ORF">FUAX_26000</name>
</gene>
<dbReference type="InterPro" id="IPR051677">
    <property type="entry name" value="AfsR-DnrI-RedD_regulator"/>
</dbReference>
<protein>
    <recommendedName>
        <fullName evidence="5">DNA-binding transcriptional activator of the SARP family</fullName>
    </recommendedName>
</protein>
<keyword evidence="1" id="KW-0812">Transmembrane</keyword>
<feature type="signal peptide" evidence="2">
    <location>
        <begin position="1"/>
        <end position="23"/>
    </location>
</feature>
<dbReference type="GO" id="GO:0003677">
    <property type="term" value="F:DNA binding"/>
    <property type="evidence" value="ECO:0007669"/>
    <property type="project" value="TreeGrafter"/>
</dbReference>
<dbReference type="PANTHER" id="PTHR35807:SF1">
    <property type="entry name" value="TRANSCRIPTIONAL REGULATOR REDD"/>
    <property type="match status" value="1"/>
</dbReference>
<evidence type="ECO:0000256" key="2">
    <source>
        <dbReference type="SAM" id="SignalP"/>
    </source>
</evidence>
<evidence type="ECO:0000256" key="1">
    <source>
        <dbReference type="SAM" id="Phobius"/>
    </source>
</evidence>
<dbReference type="SUPFAM" id="SSF49899">
    <property type="entry name" value="Concanavalin A-like lectins/glucanases"/>
    <property type="match status" value="2"/>
</dbReference>
<organism evidence="3 4">
    <name type="scientific">Fulvitalea axinellae</name>
    <dbReference type="NCBI Taxonomy" id="1182444"/>
    <lineage>
        <taxon>Bacteria</taxon>
        <taxon>Pseudomonadati</taxon>
        <taxon>Bacteroidota</taxon>
        <taxon>Cytophagia</taxon>
        <taxon>Cytophagales</taxon>
        <taxon>Persicobacteraceae</taxon>
        <taxon>Fulvitalea</taxon>
    </lineage>
</organism>
<dbReference type="GO" id="GO:0004553">
    <property type="term" value="F:hydrolase activity, hydrolyzing O-glycosyl compounds"/>
    <property type="evidence" value="ECO:0007669"/>
    <property type="project" value="UniProtKB-ARBA"/>
</dbReference>
<dbReference type="InterPro" id="IPR013320">
    <property type="entry name" value="ConA-like_dom_sf"/>
</dbReference>